<dbReference type="Proteomes" id="UP001063698">
    <property type="component" value="Chromosome"/>
</dbReference>
<organism evidence="2 3">
    <name type="scientific">Ignicoccus pacificus DSM 13166</name>
    <dbReference type="NCBI Taxonomy" id="940294"/>
    <lineage>
        <taxon>Archaea</taxon>
        <taxon>Thermoproteota</taxon>
        <taxon>Thermoprotei</taxon>
        <taxon>Desulfurococcales</taxon>
        <taxon>Desulfurococcaceae</taxon>
        <taxon>Ignicoccus</taxon>
    </lineage>
</organism>
<sequence length="126" mass="14762">MADQLTFQGRPVPEEGQQQNEQKYGITKITRIRLFGRWFPALFWEKLMLAIREITEDERLVSVRSFRTPRGVVLTDVDIAGELDPAKMRKLEDEVIKAMELSKVNVRRFLKIEIRERPSALFVSQD</sequence>
<accession>A0A977PLA8</accession>
<dbReference type="EMBL" id="CP006868">
    <property type="protein sequence ID" value="UXD22140.1"/>
    <property type="molecule type" value="Genomic_DNA"/>
</dbReference>
<proteinExistence type="predicted"/>
<gene>
    <name evidence="2" type="ORF">IPA_02065</name>
</gene>
<dbReference type="KEGG" id="ipc:IPA_02065"/>
<protein>
    <submittedName>
        <fullName evidence="2">Uncharacterized protein</fullName>
    </submittedName>
</protein>
<reference evidence="2" key="1">
    <citation type="submission" date="2013-11" db="EMBL/GenBank/DDBJ databases">
        <title>Comparative genomics of Ignicoccus.</title>
        <authorList>
            <person name="Podar M."/>
        </authorList>
    </citation>
    <scope>NUCLEOTIDE SEQUENCE</scope>
    <source>
        <strain evidence="2">DSM 13166</strain>
    </source>
</reference>
<dbReference type="AlphaFoldDB" id="A0A977PLA8"/>
<keyword evidence="3" id="KW-1185">Reference proteome</keyword>
<evidence type="ECO:0000313" key="2">
    <source>
        <dbReference type="EMBL" id="UXD22140.1"/>
    </source>
</evidence>
<name>A0A977PLA8_9CREN</name>
<evidence type="ECO:0000313" key="3">
    <source>
        <dbReference type="Proteomes" id="UP001063698"/>
    </source>
</evidence>
<feature type="region of interest" description="Disordered" evidence="1">
    <location>
        <begin position="1"/>
        <end position="21"/>
    </location>
</feature>
<evidence type="ECO:0000256" key="1">
    <source>
        <dbReference type="SAM" id="MobiDB-lite"/>
    </source>
</evidence>